<evidence type="ECO:0000313" key="2">
    <source>
        <dbReference type="EMBL" id="QBM29940.1"/>
    </source>
</evidence>
<dbReference type="RefSeq" id="WP_066152804.1">
    <property type="nucleotide sequence ID" value="NZ_CP037867.1"/>
</dbReference>
<dbReference type="Gene3D" id="3.30.70.1290">
    <property type="entry name" value="Transposase IS200-like"/>
    <property type="match status" value="1"/>
</dbReference>
<keyword evidence="3" id="KW-1185">Reference proteome</keyword>
<dbReference type="SMART" id="SM01321">
    <property type="entry name" value="Y1_Tnp"/>
    <property type="match status" value="1"/>
</dbReference>
<dbReference type="PANTHER" id="PTHR34322:SF2">
    <property type="entry name" value="TRANSPOSASE IS200-LIKE DOMAIN-CONTAINING PROTEIN"/>
    <property type="match status" value="1"/>
</dbReference>
<dbReference type="GO" id="GO:0004803">
    <property type="term" value="F:transposase activity"/>
    <property type="evidence" value="ECO:0007669"/>
    <property type="project" value="InterPro"/>
</dbReference>
<evidence type="ECO:0000259" key="1">
    <source>
        <dbReference type="SMART" id="SM01321"/>
    </source>
</evidence>
<dbReference type="InterPro" id="IPR002686">
    <property type="entry name" value="Transposase_17"/>
</dbReference>
<dbReference type="PANTHER" id="PTHR34322">
    <property type="entry name" value="TRANSPOSASE, Y1_TNP DOMAIN-CONTAINING"/>
    <property type="match status" value="1"/>
</dbReference>
<evidence type="ECO:0000313" key="3">
    <source>
        <dbReference type="Proteomes" id="UP000293912"/>
    </source>
</evidence>
<dbReference type="InterPro" id="IPR036515">
    <property type="entry name" value="Transposase_17_sf"/>
</dbReference>
<accession>A0A4P6X1I2</accession>
<organism evidence="2 3">
    <name type="scientific">Hydrogenophaga pseudoflava</name>
    <name type="common">Pseudomonas carboxydoflava</name>
    <dbReference type="NCBI Taxonomy" id="47421"/>
    <lineage>
        <taxon>Bacteria</taxon>
        <taxon>Pseudomonadati</taxon>
        <taxon>Pseudomonadota</taxon>
        <taxon>Betaproteobacteria</taxon>
        <taxon>Burkholderiales</taxon>
        <taxon>Comamonadaceae</taxon>
        <taxon>Hydrogenophaga</taxon>
    </lineage>
</organism>
<dbReference type="KEGG" id="hpse:HPF_19770"/>
<dbReference type="Proteomes" id="UP000293912">
    <property type="component" value="Chromosome"/>
</dbReference>
<gene>
    <name evidence="2" type="ORF">HPF_19770</name>
</gene>
<dbReference type="AlphaFoldDB" id="A0A4P6X1I2"/>
<protein>
    <submittedName>
        <fullName evidence="2">Transposase IS200 like protein</fullName>
    </submittedName>
</protein>
<sequence>MARLARLTLPGQVHHVMHRGNNRQAIVLDDTDRDTLLDLLWARAEQLKVAVHAYVLMPDHFQLLCTPSTADGVPRLMQGVGRDYVRCFNRRHGRSGTLWEGRYRSTLIQAERHLLSCMVFIDLDPVREGLCADAQSYLWSSHRHHAGQAQDRHITPHAMYWALGNTPFAREAAYADLVRAGLNAQQMGAIANSLWHGWALGDPDYLASLSKDTDRRLIPARAGRPKKTPP</sequence>
<dbReference type="GO" id="GO:0006313">
    <property type="term" value="P:DNA transposition"/>
    <property type="evidence" value="ECO:0007669"/>
    <property type="project" value="InterPro"/>
</dbReference>
<dbReference type="Pfam" id="PF01797">
    <property type="entry name" value="Y1_Tnp"/>
    <property type="match status" value="1"/>
</dbReference>
<dbReference type="EMBL" id="CP037867">
    <property type="protein sequence ID" value="QBM29940.1"/>
    <property type="molecule type" value="Genomic_DNA"/>
</dbReference>
<name>A0A4P6X1I2_HYDPS</name>
<proteinExistence type="predicted"/>
<reference evidence="2 3" key="1">
    <citation type="submission" date="2019-03" db="EMBL/GenBank/DDBJ databases">
        <authorList>
            <person name="Sebastian G."/>
            <person name="Baumann P."/>
            <person name="Ruckert C."/>
            <person name="Kalinowski J."/>
            <person name="Nebel B."/>
            <person name="Takors R."/>
            <person name="Blombach B."/>
        </authorList>
    </citation>
    <scope>NUCLEOTIDE SEQUENCE [LARGE SCALE GENOMIC DNA]</scope>
    <source>
        <strain evidence="2 3">DSM 1084</strain>
    </source>
</reference>
<dbReference type="SUPFAM" id="SSF143422">
    <property type="entry name" value="Transposase IS200-like"/>
    <property type="match status" value="1"/>
</dbReference>
<dbReference type="GO" id="GO:0003677">
    <property type="term" value="F:DNA binding"/>
    <property type="evidence" value="ECO:0007669"/>
    <property type="project" value="InterPro"/>
</dbReference>
<feature type="domain" description="Transposase IS200-like" evidence="1">
    <location>
        <begin position="9"/>
        <end position="124"/>
    </location>
</feature>